<evidence type="ECO:0000256" key="4">
    <source>
        <dbReference type="ARBA" id="ARBA00023136"/>
    </source>
</evidence>
<feature type="domain" description="ABC-2 type transporter transmembrane" evidence="6">
    <location>
        <begin position="671"/>
        <end position="867"/>
    </location>
</feature>
<dbReference type="AlphaFoldDB" id="A0A1A5YF48"/>
<feature type="transmembrane region" description="Helical" evidence="5">
    <location>
        <begin position="695"/>
        <end position="713"/>
    </location>
</feature>
<feature type="transmembrane region" description="Helical" evidence="5">
    <location>
        <begin position="765"/>
        <end position="785"/>
    </location>
</feature>
<keyword evidence="2 5" id="KW-0812">Transmembrane</keyword>
<evidence type="ECO:0000256" key="3">
    <source>
        <dbReference type="ARBA" id="ARBA00022989"/>
    </source>
</evidence>
<dbReference type="PANTHER" id="PTHR43077:SF10">
    <property type="entry name" value="TRANSPORT PERMEASE PROTEIN"/>
    <property type="match status" value="1"/>
</dbReference>
<dbReference type="InterPro" id="IPR013525">
    <property type="entry name" value="ABC2_TM"/>
</dbReference>
<evidence type="ECO:0000256" key="2">
    <source>
        <dbReference type="ARBA" id="ARBA00022692"/>
    </source>
</evidence>
<dbReference type="Proteomes" id="UP000092024">
    <property type="component" value="Unassembled WGS sequence"/>
</dbReference>
<accession>A0A1A5YF48</accession>
<feature type="transmembrane region" description="Helical" evidence="5">
    <location>
        <begin position="797"/>
        <end position="820"/>
    </location>
</feature>
<feature type="transmembrane region" description="Helical" evidence="5">
    <location>
        <begin position="12"/>
        <end position="35"/>
    </location>
</feature>
<feature type="transmembrane region" description="Helical" evidence="5">
    <location>
        <begin position="734"/>
        <end position="759"/>
    </location>
</feature>
<dbReference type="STRING" id="1844972.A7K91_11825"/>
<dbReference type="NCBIfam" id="TIGR03061">
    <property type="entry name" value="pip_yhgE_Nterm"/>
    <property type="match status" value="1"/>
</dbReference>
<dbReference type="PANTHER" id="PTHR43077">
    <property type="entry name" value="TRANSPORT PERMEASE YVFS-RELATED"/>
    <property type="match status" value="1"/>
</dbReference>
<dbReference type="Gene3D" id="3.40.1710.10">
    <property type="entry name" value="abc type-2 transporter like domain"/>
    <property type="match status" value="1"/>
</dbReference>
<proteinExistence type="predicted"/>
<reference evidence="7 8" key="1">
    <citation type="submission" date="2016-05" db="EMBL/GenBank/DDBJ databases">
        <title>Paenibacillus oryzae. sp. nov., isolated from the rice root.</title>
        <authorList>
            <person name="Zhang J."/>
            <person name="Zhang X."/>
        </authorList>
    </citation>
    <scope>NUCLEOTIDE SEQUENCE [LARGE SCALE GENOMIC DNA]</scope>
    <source>
        <strain evidence="7 8">1DrF-4</strain>
    </source>
</reference>
<keyword evidence="3 5" id="KW-1133">Transmembrane helix</keyword>
<dbReference type="GO" id="GO:0016020">
    <property type="term" value="C:membrane"/>
    <property type="evidence" value="ECO:0007669"/>
    <property type="project" value="UniProtKB-SubCell"/>
</dbReference>
<comment type="caution">
    <text evidence="7">The sequence shown here is derived from an EMBL/GenBank/DDBJ whole genome shotgun (WGS) entry which is preliminary data.</text>
</comment>
<sequence length="891" mass="98037">MINIWNIYKADWFHILRVPTGIFLIAAIILLPGVYDWVNIKSVWDPYKNTQGIKIAVTSLDTGAAVQDKTINIGEELEVSLHKNNKLGWTFVSEEKAREGVQKGSYYASLLIPADFSVKIAGIIEGKIERPEVIYTVNEKVNAIAPKITGSGVSAITKQINEGFIEAVSEAVLTKLKEADIAIEAELPTIRKVENGIFSLEGHLPQIEAAGQKVLEIQSKLPEINEKAQKILQLQQKLSEINNAAGYVLKLQQHWPKISDVAMEIIVIQEKLPEIQKAAQLIQEVDANFDHVGEIIDDALEKSNTALGIVATAEEQLPKLDALGKGAIEFADGLNDFLASSQDAFYNISPTLKQNLLLVKQMVDAVKLVTARLQETDLSKLPTVAEIQALSERLGTAAGILGNTSNVLQTINKHVQDEWLAKMIQRLNGLSEAVNDQIQLLGIVKETRSRETAPPEEIAARLHSLTMRVSSELGYVLEHYDSDFAPAITEGLGKLLQLGAASSDALQSAKSKLPDIAELLKGAQEGLAFGQQELIRIQSELPGIRTNVHEIATVLQSKTESFVNAINRAAPFVRNELPDIGKKIDAAAAYIRNDWPEAEKELGKLADFIQYHLPELMDNVQHVAGLVRNDLPQLEAAIHKAADKLREVKADNTFAELGKLLRSDIEKESQFLASPVLIKENQLYPIPNYGSAMSPFYGVLSLWVGATLLISMLRSEVDNSDERYRGYQMYLGRLATFITIGLLQALCVTLGDFFIVGTYVADKLWFVGFAMLVSIVFVSLMYMLLSVFGNAGKGIAIIFMVFQFSSSGGTFPISMTSPFFQALNPFMPFTYAISLLREAVGGILWTTALKDVLVLLGFIAISFFISLVLKRPLSGIIKRSSENAKKTKIIV</sequence>
<evidence type="ECO:0000313" key="7">
    <source>
        <dbReference type="EMBL" id="OBR64214.1"/>
    </source>
</evidence>
<feature type="transmembrane region" description="Helical" evidence="5">
    <location>
        <begin position="852"/>
        <end position="869"/>
    </location>
</feature>
<keyword evidence="8" id="KW-1185">Reference proteome</keyword>
<evidence type="ECO:0000256" key="5">
    <source>
        <dbReference type="SAM" id="Phobius"/>
    </source>
</evidence>
<dbReference type="InterPro" id="IPR017500">
    <property type="entry name" value="Phage_infect_YhgE_N"/>
</dbReference>
<dbReference type="GO" id="GO:0140359">
    <property type="term" value="F:ABC-type transporter activity"/>
    <property type="evidence" value="ECO:0007669"/>
    <property type="project" value="InterPro"/>
</dbReference>
<evidence type="ECO:0000259" key="6">
    <source>
        <dbReference type="Pfam" id="PF12698"/>
    </source>
</evidence>
<dbReference type="RefSeq" id="WP_068684658.1">
    <property type="nucleotide sequence ID" value="NZ_LYPA01000065.1"/>
</dbReference>
<protein>
    <submittedName>
        <fullName evidence="7">Phage infection protein</fullName>
    </submittedName>
</protein>
<keyword evidence="4 5" id="KW-0472">Membrane</keyword>
<dbReference type="NCBIfam" id="TIGR03062">
    <property type="entry name" value="pip_yhgE_Cterm"/>
    <property type="match status" value="1"/>
</dbReference>
<evidence type="ECO:0000256" key="1">
    <source>
        <dbReference type="ARBA" id="ARBA00004141"/>
    </source>
</evidence>
<dbReference type="Pfam" id="PF12698">
    <property type="entry name" value="ABC2_membrane_3"/>
    <property type="match status" value="1"/>
</dbReference>
<gene>
    <name evidence="7" type="ORF">A7K91_11825</name>
</gene>
<dbReference type="InterPro" id="IPR051328">
    <property type="entry name" value="T7SS_ABC-Transporter"/>
</dbReference>
<comment type="subcellular location">
    <subcellularLocation>
        <location evidence="1">Membrane</location>
        <topology evidence="1">Multi-pass membrane protein</topology>
    </subcellularLocation>
</comment>
<name>A0A1A5YF48_9BACL</name>
<dbReference type="InterPro" id="IPR017501">
    <property type="entry name" value="Phage_infect_YhgE_C"/>
</dbReference>
<evidence type="ECO:0000313" key="8">
    <source>
        <dbReference type="Proteomes" id="UP000092024"/>
    </source>
</evidence>
<organism evidence="7 8">
    <name type="scientific">Paenibacillus oryzae</name>
    <dbReference type="NCBI Taxonomy" id="1844972"/>
    <lineage>
        <taxon>Bacteria</taxon>
        <taxon>Bacillati</taxon>
        <taxon>Bacillota</taxon>
        <taxon>Bacilli</taxon>
        <taxon>Bacillales</taxon>
        <taxon>Paenibacillaceae</taxon>
        <taxon>Paenibacillus</taxon>
    </lineage>
</organism>
<dbReference type="EMBL" id="LYPA01000065">
    <property type="protein sequence ID" value="OBR64214.1"/>
    <property type="molecule type" value="Genomic_DNA"/>
</dbReference>
<dbReference type="OrthoDB" id="9811483at2"/>